<dbReference type="EMBL" id="JAMQCR010000002">
    <property type="protein sequence ID" value="MCM2535257.1"/>
    <property type="molecule type" value="Genomic_DNA"/>
</dbReference>
<dbReference type="Proteomes" id="UP001523262">
    <property type="component" value="Unassembled WGS sequence"/>
</dbReference>
<comment type="caution">
    <text evidence="1">The sequence shown here is derived from an EMBL/GenBank/DDBJ whole genome shotgun (WGS) entry which is preliminary data.</text>
</comment>
<evidence type="ECO:0000313" key="1">
    <source>
        <dbReference type="EMBL" id="MCM2535257.1"/>
    </source>
</evidence>
<gene>
    <name evidence="1" type="ORF">NDK43_26490</name>
</gene>
<protein>
    <submittedName>
        <fullName evidence="1">Uncharacterized protein</fullName>
    </submittedName>
</protein>
<sequence>MVSTFIKRSVLLLFTFGFFVCSYTAIQRYLHNNKPTVYPAVLNVQLQKQNAAANGEVQKLQSSVSEAKKVKTATDKQYSNLMAEKNSLTKKE</sequence>
<name>A0ABT0WG13_9BACI</name>
<accession>A0ABT0WG13</accession>
<keyword evidence="2" id="KW-1185">Reference proteome</keyword>
<organism evidence="1 2">
    <name type="scientific">Neobacillus pocheonensis</name>
    <dbReference type="NCBI Taxonomy" id="363869"/>
    <lineage>
        <taxon>Bacteria</taxon>
        <taxon>Bacillati</taxon>
        <taxon>Bacillota</taxon>
        <taxon>Bacilli</taxon>
        <taxon>Bacillales</taxon>
        <taxon>Bacillaceae</taxon>
        <taxon>Neobacillus</taxon>
    </lineage>
</organism>
<reference evidence="1 2" key="1">
    <citation type="submission" date="2022-06" db="EMBL/GenBank/DDBJ databases">
        <authorList>
            <person name="Jeon C.O."/>
        </authorList>
    </citation>
    <scope>NUCLEOTIDE SEQUENCE [LARGE SCALE GENOMIC DNA]</scope>
    <source>
        <strain evidence="1 2">KCTC 13943</strain>
    </source>
</reference>
<proteinExistence type="predicted"/>
<evidence type="ECO:0000313" key="2">
    <source>
        <dbReference type="Proteomes" id="UP001523262"/>
    </source>
</evidence>